<organism evidence="2 3">
    <name type="scientific">Scylla paramamosain</name>
    <name type="common">Mud crab</name>
    <dbReference type="NCBI Taxonomy" id="85552"/>
    <lineage>
        <taxon>Eukaryota</taxon>
        <taxon>Metazoa</taxon>
        <taxon>Ecdysozoa</taxon>
        <taxon>Arthropoda</taxon>
        <taxon>Crustacea</taxon>
        <taxon>Multicrustacea</taxon>
        <taxon>Malacostraca</taxon>
        <taxon>Eumalacostraca</taxon>
        <taxon>Eucarida</taxon>
        <taxon>Decapoda</taxon>
        <taxon>Pleocyemata</taxon>
        <taxon>Brachyura</taxon>
        <taxon>Eubrachyura</taxon>
        <taxon>Portunoidea</taxon>
        <taxon>Portunidae</taxon>
        <taxon>Portuninae</taxon>
        <taxon>Scylla</taxon>
    </lineage>
</organism>
<reference evidence="2 3" key="1">
    <citation type="submission" date="2023-03" db="EMBL/GenBank/DDBJ databases">
        <title>High-quality genome of Scylla paramamosain provides insights in environmental adaptation.</title>
        <authorList>
            <person name="Zhang L."/>
        </authorList>
    </citation>
    <scope>NUCLEOTIDE SEQUENCE [LARGE SCALE GENOMIC DNA]</scope>
    <source>
        <strain evidence="2">LZ_2023a</strain>
        <tissue evidence="2">Muscle</tissue>
    </source>
</reference>
<proteinExistence type="predicted"/>
<dbReference type="Proteomes" id="UP001487740">
    <property type="component" value="Unassembled WGS sequence"/>
</dbReference>
<evidence type="ECO:0000256" key="1">
    <source>
        <dbReference type="SAM" id="MobiDB-lite"/>
    </source>
</evidence>
<keyword evidence="3" id="KW-1185">Reference proteome</keyword>
<gene>
    <name evidence="2" type="ORF">O3P69_001786</name>
</gene>
<comment type="caution">
    <text evidence="2">The sequence shown here is derived from an EMBL/GenBank/DDBJ whole genome shotgun (WGS) entry which is preliminary data.</text>
</comment>
<dbReference type="EMBL" id="JARAKH010000003">
    <property type="protein sequence ID" value="KAK8405450.1"/>
    <property type="molecule type" value="Genomic_DNA"/>
</dbReference>
<feature type="compositionally biased region" description="Basic and acidic residues" evidence="1">
    <location>
        <begin position="278"/>
        <end position="295"/>
    </location>
</feature>
<evidence type="ECO:0000313" key="3">
    <source>
        <dbReference type="Proteomes" id="UP001487740"/>
    </source>
</evidence>
<accession>A0AAW0V3K9</accession>
<evidence type="ECO:0000313" key="2">
    <source>
        <dbReference type="EMBL" id="KAK8405450.1"/>
    </source>
</evidence>
<protein>
    <submittedName>
        <fullName evidence="2">Uncharacterized protein</fullName>
    </submittedName>
</protein>
<name>A0AAW0V3K9_SCYPA</name>
<sequence>MFPKFVLNDMPKPGPGKDFTSGQILYVSINPRDILTDTQWLDFMSAVEYGTRDSISALSSLKSEQSAIDKKLRKLLSNWKDVVADNTGKWNTEMVISKFERQTASLAEMSNIVAANECFVSGHYTALTIDRYNMIVLCRFIEDVKFLIKIANAARLAEEAKQKQEKAAAAAAPVKAEDREHEINLARVRRPDAEVIVKDCTINLCCRDTEFEAFKNAQQDSLKKNDTDRRIDITTSTLQVIARDLETLKQHSQEVSDVLDQFMQFAERDGVYRQGGGDNKKRTPAEEKKRIMDVL</sequence>
<feature type="region of interest" description="Disordered" evidence="1">
    <location>
        <begin position="270"/>
        <end position="295"/>
    </location>
</feature>
<dbReference type="AlphaFoldDB" id="A0AAW0V3K9"/>